<reference evidence="1 2" key="1">
    <citation type="submission" date="2019-12" db="EMBL/GenBank/DDBJ databases">
        <title>Genomic-based taxomic classification of the family Erythrobacteraceae.</title>
        <authorList>
            <person name="Xu L."/>
        </authorList>
    </citation>
    <scope>NUCLEOTIDE SEQUENCE [LARGE SCALE GENOMIC DNA]</scope>
    <source>
        <strain evidence="1 2">100921-2</strain>
    </source>
</reference>
<keyword evidence="2" id="KW-1185">Reference proteome</keyword>
<dbReference type="EMBL" id="WTZA01000002">
    <property type="protein sequence ID" value="MXO76131.1"/>
    <property type="molecule type" value="Genomic_DNA"/>
</dbReference>
<dbReference type="GO" id="GO:0009279">
    <property type="term" value="C:cell outer membrane"/>
    <property type="evidence" value="ECO:0007669"/>
    <property type="project" value="InterPro"/>
</dbReference>
<gene>
    <name evidence="1" type="ORF">GRI40_13000</name>
</gene>
<evidence type="ECO:0000313" key="1">
    <source>
        <dbReference type="EMBL" id="MXO76131.1"/>
    </source>
</evidence>
<dbReference type="AlphaFoldDB" id="A0A6I4TFM3"/>
<comment type="caution">
    <text evidence="1">The sequence shown here is derived from an EMBL/GenBank/DDBJ whole genome shotgun (WGS) entry which is preliminary data.</text>
</comment>
<dbReference type="Proteomes" id="UP000439522">
    <property type="component" value="Unassembled WGS sequence"/>
</dbReference>
<organism evidence="1 2">
    <name type="scientific">Tsuneonella aeria</name>
    <dbReference type="NCBI Taxonomy" id="1837929"/>
    <lineage>
        <taxon>Bacteria</taxon>
        <taxon>Pseudomonadati</taxon>
        <taxon>Pseudomonadota</taxon>
        <taxon>Alphaproteobacteria</taxon>
        <taxon>Sphingomonadales</taxon>
        <taxon>Erythrobacteraceae</taxon>
        <taxon>Tsuneonella</taxon>
    </lineage>
</organism>
<sequence length="229" mass="26213">MYGPEAMADAREIARREHGDIITYNVLIDQLEARVTNARDGYFINAQGWYGGDIDRLWVKTEIESDFGRKPEQAEVQLLWSHALDPWFNLQTGVRYDFEPSPSRAHLVAGIQGLAPYWFEVDGAFFLSEKGDVTARFEAEYDQRITQRLILQPRAEIDFALQDVPEIGVGSGLSKAEIGLRLRYELVREFAPYIGIEYNETFGDTAKFERAENGDVSHFSFVFGVRAWF</sequence>
<proteinExistence type="predicted"/>
<dbReference type="OrthoDB" id="9778934at2"/>
<protein>
    <submittedName>
        <fullName evidence="1">Copper resistance protein B</fullName>
    </submittedName>
</protein>
<evidence type="ECO:0000313" key="2">
    <source>
        <dbReference type="Proteomes" id="UP000439522"/>
    </source>
</evidence>
<accession>A0A6I4TFM3</accession>
<dbReference type="GO" id="GO:0005507">
    <property type="term" value="F:copper ion binding"/>
    <property type="evidence" value="ECO:0007669"/>
    <property type="project" value="InterPro"/>
</dbReference>
<dbReference type="Pfam" id="PF05275">
    <property type="entry name" value="CopB"/>
    <property type="match status" value="1"/>
</dbReference>
<dbReference type="InterPro" id="IPR007939">
    <property type="entry name" value="Cu-R_B_prcur"/>
</dbReference>
<dbReference type="GO" id="GO:0006878">
    <property type="term" value="P:intracellular copper ion homeostasis"/>
    <property type="evidence" value="ECO:0007669"/>
    <property type="project" value="InterPro"/>
</dbReference>
<name>A0A6I4TFM3_9SPHN</name>